<feature type="compositionally biased region" description="Low complexity" evidence="1">
    <location>
        <begin position="532"/>
        <end position="550"/>
    </location>
</feature>
<feature type="compositionally biased region" description="Basic and acidic residues" evidence="1">
    <location>
        <begin position="484"/>
        <end position="495"/>
    </location>
</feature>
<name>A0ABR3AF38_9AGAR</name>
<organism evidence="2 3">
    <name type="scientific">Marasmius tenuissimus</name>
    <dbReference type="NCBI Taxonomy" id="585030"/>
    <lineage>
        <taxon>Eukaryota</taxon>
        <taxon>Fungi</taxon>
        <taxon>Dikarya</taxon>
        <taxon>Basidiomycota</taxon>
        <taxon>Agaricomycotina</taxon>
        <taxon>Agaricomycetes</taxon>
        <taxon>Agaricomycetidae</taxon>
        <taxon>Agaricales</taxon>
        <taxon>Marasmiineae</taxon>
        <taxon>Marasmiaceae</taxon>
        <taxon>Marasmius</taxon>
    </lineage>
</organism>
<feature type="region of interest" description="Disordered" evidence="1">
    <location>
        <begin position="484"/>
        <end position="509"/>
    </location>
</feature>
<feature type="compositionally biased region" description="Basic and acidic residues" evidence="1">
    <location>
        <begin position="30"/>
        <end position="39"/>
    </location>
</feature>
<evidence type="ECO:0000313" key="3">
    <source>
        <dbReference type="Proteomes" id="UP001437256"/>
    </source>
</evidence>
<evidence type="ECO:0000256" key="1">
    <source>
        <dbReference type="SAM" id="MobiDB-lite"/>
    </source>
</evidence>
<dbReference type="Proteomes" id="UP001437256">
    <property type="component" value="Unassembled WGS sequence"/>
</dbReference>
<evidence type="ECO:0000313" key="2">
    <source>
        <dbReference type="EMBL" id="KAL0071187.1"/>
    </source>
</evidence>
<feature type="region of interest" description="Disordered" evidence="1">
    <location>
        <begin position="1"/>
        <end position="295"/>
    </location>
</feature>
<feature type="compositionally biased region" description="Basic and acidic residues" evidence="1">
    <location>
        <begin position="226"/>
        <end position="236"/>
    </location>
</feature>
<protein>
    <recommendedName>
        <fullName evidence="4">Polycomb protein VEFS-Box domain-containing protein</fullName>
    </recommendedName>
</protein>
<feature type="compositionally biased region" description="Polar residues" evidence="1">
    <location>
        <begin position="60"/>
        <end position="70"/>
    </location>
</feature>
<feature type="compositionally biased region" description="Polar residues" evidence="1">
    <location>
        <begin position="109"/>
        <end position="122"/>
    </location>
</feature>
<comment type="caution">
    <text evidence="2">The sequence shown here is derived from an EMBL/GenBank/DDBJ whole genome shotgun (WGS) entry which is preliminary data.</text>
</comment>
<reference evidence="2 3" key="1">
    <citation type="submission" date="2024-05" db="EMBL/GenBank/DDBJ databases">
        <title>A draft genome resource for the thread blight pathogen Marasmius tenuissimus strain MS-2.</title>
        <authorList>
            <person name="Yulfo-Soto G.E."/>
            <person name="Baruah I.K."/>
            <person name="Amoako-Attah I."/>
            <person name="Bukari Y."/>
            <person name="Meinhardt L.W."/>
            <person name="Bailey B.A."/>
            <person name="Cohen S.P."/>
        </authorList>
    </citation>
    <scope>NUCLEOTIDE SEQUENCE [LARGE SCALE GENOMIC DNA]</scope>
    <source>
        <strain evidence="2 3">MS-2</strain>
    </source>
</reference>
<feature type="compositionally biased region" description="Basic residues" evidence="1">
    <location>
        <begin position="48"/>
        <end position="58"/>
    </location>
</feature>
<keyword evidence="3" id="KW-1185">Reference proteome</keyword>
<proteinExistence type="predicted"/>
<feature type="region of interest" description="Disordered" evidence="1">
    <location>
        <begin position="525"/>
        <end position="551"/>
    </location>
</feature>
<feature type="compositionally biased region" description="Basic and acidic residues" evidence="1">
    <location>
        <begin position="1"/>
        <end position="10"/>
    </location>
</feature>
<evidence type="ECO:0008006" key="4">
    <source>
        <dbReference type="Google" id="ProtNLM"/>
    </source>
</evidence>
<dbReference type="EMBL" id="JBBXMP010000004">
    <property type="protein sequence ID" value="KAL0071187.1"/>
    <property type="molecule type" value="Genomic_DNA"/>
</dbReference>
<feature type="compositionally biased region" description="Basic residues" evidence="1">
    <location>
        <begin position="123"/>
        <end position="132"/>
    </location>
</feature>
<accession>A0ABR3AF38</accession>
<sequence length="725" mass="81970">MDESRARDNPPRNAYIASKSVLAPSGGPSREAKRFKGDDGALLPRQRTLSRKSIKPARKTITTPRLSSSDNEFDAQRRNSQVRMKTVQRKSAAPRRDTTTAQLMPGFTVLSQPPTSGSQTPHRTFHRGHKQLVTKSVKSVHQTPLGKTSRRIPSRMVAQNPVDQRPSPRFPVKTLPKLQNRDWPGYDSDEDGVAPRRRVPTASATTTQRYHTTHADSVPELSAYLDPDHGLVSHEMDVDEYDPPNSQPRPLQKYARKTSVPEPPESDSDSEFPVHDDSDDSDTDGSEIQVIEPPILLTNTTSSKVKVDEGPTRALVNSLKECVSWLPKGRLPFLQRNLYVGFRSHCRARGVYLDSEDENVVVQLEATYIYEANGGPASFTTPLAPSSWTCPLCLLHRKFSNRYVLQKHLEWDHHEVQVRWVRGTSDMMTGWTVELTLPLPSAPTTDAQVHPHLQYTTYEEENYPNVPWKFEELSNDLKAYEREWGQDKGKGKAREVSSTPTLSREEISTRDSSILTTTISYRNAASTRDESSALTSSVASTAEPSTSASTLPIHVKKARSISPPITLTARDEEEVEVDPLGPTAKYPFLPVQSDDGKIVIRYSCRIGGPKIYDLLGTLPMDQFGVLAWAVLDREEEIFEVDDIRDECKVMHALWARWIFLNRNVFIRNYVEGVQSFIDEYWKIIQRAAGWEALRYWLLLLLPTRFLTGHDVAQLLKYYEEKVGVR</sequence>
<gene>
    <name evidence="2" type="ORF">AAF712_001751</name>
</gene>
<feature type="compositionally biased region" description="Polar residues" evidence="1">
    <location>
        <begin position="133"/>
        <end position="146"/>
    </location>
</feature>